<dbReference type="EMBL" id="NIZW01000048">
    <property type="protein sequence ID" value="PHQ31491.1"/>
    <property type="molecule type" value="Genomic_DNA"/>
</dbReference>
<proteinExistence type="predicted"/>
<feature type="transmembrane region" description="Helical" evidence="1">
    <location>
        <begin position="92"/>
        <end position="116"/>
    </location>
</feature>
<evidence type="ECO:0000313" key="3">
    <source>
        <dbReference type="Proteomes" id="UP000225740"/>
    </source>
</evidence>
<keyword evidence="3" id="KW-1185">Reference proteome</keyword>
<keyword evidence="1" id="KW-1133">Transmembrane helix</keyword>
<comment type="caution">
    <text evidence="2">The sequence shown here is derived from an EMBL/GenBank/DDBJ whole genome shotgun (WGS) entry which is preliminary data.</text>
</comment>
<dbReference type="AlphaFoldDB" id="A0A2G1VXN4"/>
<sequence length="200" mass="22728">MYDAIIFKVIAAVGSQFGYRCHVDDGLGAWPLLMTNGRGNWVIYCSPIFRERHKRGVLLAFGVIAVAMYKLWMLNYERAIGVPFEQLMFGSWTRICITAIFAYLLSGLTFVSRWLFVSRTIIRYCVVRSFYHNGPDDLGVTVEQDPEQADLAYLMVQWGFDGCNQRVLMKFEGNRLTSVAARVRVAFFVALHDGATLDSV</sequence>
<evidence type="ECO:0000256" key="1">
    <source>
        <dbReference type="SAM" id="Phobius"/>
    </source>
</evidence>
<keyword evidence="1" id="KW-0472">Membrane</keyword>
<accession>A0A2G1VXN4</accession>
<dbReference type="Proteomes" id="UP000225740">
    <property type="component" value="Unassembled WGS sequence"/>
</dbReference>
<keyword evidence="1" id="KW-0812">Transmembrane</keyword>
<organism evidence="2 3">
    <name type="scientific">Rhodopirellula bahusiensis</name>
    <dbReference type="NCBI Taxonomy" id="2014065"/>
    <lineage>
        <taxon>Bacteria</taxon>
        <taxon>Pseudomonadati</taxon>
        <taxon>Planctomycetota</taxon>
        <taxon>Planctomycetia</taxon>
        <taxon>Pirellulales</taxon>
        <taxon>Pirellulaceae</taxon>
        <taxon>Rhodopirellula</taxon>
    </lineage>
</organism>
<protein>
    <submittedName>
        <fullName evidence="2">Uncharacterized protein</fullName>
    </submittedName>
</protein>
<evidence type="ECO:0000313" key="2">
    <source>
        <dbReference type="EMBL" id="PHQ31491.1"/>
    </source>
</evidence>
<gene>
    <name evidence="2" type="ORF">CEE69_30795</name>
</gene>
<feature type="transmembrane region" description="Helical" evidence="1">
    <location>
        <begin position="56"/>
        <end position="72"/>
    </location>
</feature>
<reference evidence="2 3" key="1">
    <citation type="submission" date="2017-06" db="EMBL/GenBank/DDBJ databases">
        <title>Description of Rhodopirellula bahusiensis sp. nov.</title>
        <authorList>
            <person name="Kizina J."/>
            <person name="Harder J."/>
        </authorList>
    </citation>
    <scope>NUCLEOTIDE SEQUENCE [LARGE SCALE GENOMIC DNA]</scope>
    <source>
        <strain evidence="2 3">SWK21</strain>
    </source>
</reference>
<name>A0A2G1VXN4_9BACT</name>